<evidence type="ECO:0000259" key="2">
    <source>
        <dbReference type="PROSITE" id="PS50966"/>
    </source>
</evidence>
<reference evidence="3 4" key="1">
    <citation type="submission" date="2017-07" db="EMBL/GenBank/DDBJ databases">
        <title>Draft whole genome sequences of clinical Proprionibacteriaceae strains.</title>
        <authorList>
            <person name="Bernier A.-M."/>
            <person name="Bernard K."/>
            <person name="Domingo M.-C."/>
        </authorList>
    </citation>
    <scope>NUCLEOTIDE SEQUENCE [LARGE SCALE GENOMIC DNA]</scope>
    <source>
        <strain evidence="3 4">NML 030167</strain>
    </source>
</reference>
<proteinExistence type="predicted"/>
<evidence type="ECO:0000313" key="3">
    <source>
        <dbReference type="EMBL" id="OYO16805.1"/>
    </source>
</evidence>
<keyword evidence="1" id="KW-0479">Metal-binding</keyword>
<dbReference type="PROSITE" id="PS50966">
    <property type="entry name" value="ZF_SWIM"/>
    <property type="match status" value="1"/>
</dbReference>
<dbReference type="OrthoDB" id="9816340at2"/>
<dbReference type="InterPro" id="IPR007527">
    <property type="entry name" value="Znf_SWIM"/>
</dbReference>
<dbReference type="EMBL" id="NMVO01000002">
    <property type="protein sequence ID" value="OYO16805.1"/>
    <property type="molecule type" value="Genomic_DNA"/>
</dbReference>
<dbReference type="Proteomes" id="UP000215896">
    <property type="component" value="Unassembled WGS sequence"/>
</dbReference>
<feature type="domain" description="SWIM-type" evidence="2">
    <location>
        <begin position="54"/>
        <end position="87"/>
    </location>
</feature>
<dbReference type="AlphaFoldDB" id="A0A255GLU4"/>
<protein>
    <recommendedName>
        <fullName evidence="2">SWIM-type domain-containing protein</fullName>
    </recommendedName>
</protein>
<keyword evidence="4" id="KW-1185">Reference proteome</keyword>
<dbReference type="Pfam" id="PF04434">
    <property type="entry name" value="SWIM"/>
    <property type="match status" value="1"/>
</dbReference>
<accession>A0A255GLU4</accession>
<organism evidence="3 4">
    <name type="scientific">Enemella evansiae</name>
    <dbReference type="NCBI Taxonomy" id="2016499"/>
    <lineage>
        <taxon>Bacteria</taxon>
        <taxon>Bacillati</taxon>
        <taxon>Actinomycetota</taxon>
        <taxon>Actinomycetes</taxon>
        <taxon>Propionibacteriales</taxon>
        <taxon>Propionibacteriaceae</taxon>
        <taxon>Enemella</taxon>
    </lineage>
</organism>
<dbReference type="GO" id="GO:0008270">
    <property type="term" value="F:zinc ion binding"/>
    <property type="evidence" value="ECO:0007669"/>
    <property type="project" value="UniProtKB-KW"/>
</dbReference>
<keyword evidence="1" id="KW-0863">Zinc-finger</keyword>
<gene>
    <name evidence="3" type="ORF">CGZ94_04040</name>
</gene>
<evidence type="ECO:0000313" key="4">
    <source>
        <dbReference type="Proteomes" id="UP000215896"/>
    </source>
</evidence>
<evidence type="ECO:0000256" key="1">
    <source>
        <dbReference type="PROSITE-ProRule" id="PRU00325"/>
    </source>
</evidence>
<dbReference type="RefSeq" id="WP_094404818.1">
    <property type="nucleotide sequence ID" value="NZ_NMVN01000007.1"/>
</dbReference>
<sequence>MAQRWTVDRVVAAAPDSAAEVAGRKLANPGPWQHVGSQGAVLWGECRGSARTPYRVVVDTEGPRYRCSCPSRKFPCKHALGLLFLWAEERLPDDDEGAPQAYAADFLAGGRAAAEPVEKDPQEVRRAAAERAAARDDRVAAGLLELQQWLADQVRGGLARLVGRPQEFELLAARMVDAQAPGVARWIRSLAYIPASGGDWPERLLREFGLLWLLAEAMRNRERLDPAELTMLRGHLGYPVASAEVLAGTPVRDAWVVFGLHDTDDDERVQTRRVWLVGQRSGRFALVLFFSVNGAPYEMSIAPGMLLEADLHFQDTALPLRAQIGQRHGNPEPRVAGWPLHAPGIAGLREGYAAALAIDPWLRLWPTAVRGRLGRTGEDFVLVDEDGEAIRVTGPESLLWKALLVTAGQPADWLGEWDGAGFNPLSVLDERVTGGTVVVL</sequence>
<keyword evidence="1" id="KW-0862">Zinc</keyword>
<name>A0A255GLU4_9ACTN</name>
<comment type="caution">
    <text evidence="3">The sequence shown here is derived from an EMBL/GenBank/DDBJ whole genome shotgun (WGS) entry which is preliminary data.</text>
</comment>